<dbReference type="GO" id="GO:0000978">
    <property type="term" value="F:RNA polymerase II cis-regulatory region sequence-specific DNA binding"/>
    <property type="evidence" value="ECO:0007669"/>
    <property type="project" value="TreeGrafter"/>
</dbReference>
<dbReference type="PANTHER" id="PTHR45636:SF49">
    <property type="entry name" value="PAIRED BOX PROTEIN 3 HOMOLOG"/>
    <property type="match status" value="1"/>
</dbReference>
<dbReference type="GO" id="GO:0000981">
    <property type="term" value="F:DNA-binding transcription factor activity, RNA polymerase II-specific"/>
    <property type="evidence" value="ECO:0007669"/>
    <property type="project" value="TreeGrafter"/>
</dbReference>
<dbReference type="SMART" id="SM00351">
    <property type="entry name" value="PAX"/>
    <property type="match status" value="1"/>
</dbReference>
<dbReference type="InterPro" id="IPR043565">
    <property type="entry name" value="PAX_fam"/>
</dbReference>
<evidence type="ECO:0000256" key="8">
    <source>
        <dbReference type="ARBA" id="ARBA00023242"/>
    </source>
</evidence>
<dbReference type="InterPro" id="IPR009057">
    <property type="entry name" value="Homeodomain-like_sf"/>
</dbReference>
<evidence type="ECO:0000256" key="5">
    <source>
        <dbReference type="ARBA" id="ARBA00023015"/>
    </source>
</evidence>
<keyword evidence="3" id="KW-0217">Developmental protein</keyword>
<evidence type="ECO:0000256" key="11">
    <source>
        <dbReference type="SAM" id="MobiDB-lite"/>
    </source>
</evidence>
<comment type="subcellular location">
    <subcellularLocation>
        <location evidence="1 9 10">Nucleus</location>
    </subcellularLocation>
</comment>
<keyword evidence="5" id="KW-0805">Transcription regulation</keyword>
<evidence type="ECO:0000256" key="7">
    <source>
        <dbReference type="ARBA" id="ARBA00023163"/>
    </source>
</evidence>
<keyword evidence="14" id="KW-1185">Reference proteome</keyword>
<evidence type="ECO:0000256" key="2">
    <source>
        <dbReference type="ARBA" id="ARBA00005733"/>
    </source>
</evidence>
<evidence type="ECO:0000313" key="14">
    <source>
        <dbReference type="Proteomes" id="UP000035680"/>
    </source>
</evidence>
<evidence type="ECO:0000256" key="3">
    <source>
        <dbReference type="ARBA" id="ARBA00022473"/>
    </source>
</evidence>
<evidence type="ECO:0000259" key="13">
    <source>
        <dbReference type="PROSITE" id="PS51057"/>
    </source>
</evidence>
<dbReference type="PROSITE" id="PS50071">
    <property type="entry name" value="HOMEOBOX_2"/>
    <property type="match status" value="1"/>
</dbReference>
<evidence type="ECO:0000256" key="4">
    <source>
        <dbReference type="ARBA" id="ARBA00022724"/>
    </source>
</evidence>
<accession>A0A0K0FDV8</accession>
<dbReference type="Pfam" id="PF00046">
    <property type="entry name" value="Homeodomain"/>
    <property type="match status" value="1"/>
</dbReference>
<dbReference type="PROSITE" id="PS51057">
    <property type="entry name" value="PAIRED_2"/>
    <property type="match status" value="1"/>
</dbReference>
<dbReference type="PANTHER" id="PTHR45636">
    <property type="entry name" value="PAIRED BOX PROTEIN PAX-6-RELATED-RELATED"/>
    <property type="match status" value="1"/>
</dbReference>
<dbReference type="GO" id="GO:0005634">
    <property type="term" value="C:nucleus"/>
    <property type="evidence" value="ECO:0007669"/>
    <property type="project" value="UniProtKB-SubCell"/>
</dbReference>
<dbReference type="CDD" id="cd00086">
    <property type="entry name" value="homeodomain"/>
    <property type="match status" value="1"/>
</dbReference>
<dbReference type="SMART" id="SM00389">
    <property type="entry name" value="HOX"/>
    <property type="match status" value="1"/>
</dbReference>
<dbReference type="InterPro" id="IPR036388">
    <property type="entry name" value="WH-like_DNA-bd_sf"/>
</dbReference>
<evidence type="ECO:0000256" key="6">
    <source>
        <dbReference type="ARBA" id="ARBA00023125"/>
    </source>
</evidence>
<dbReference type="Proteomes" id="UP000035680">
    <property type="component" value="Unassembled WGS sequence"/>
</dbReference>
<evidence type="ECO:0000259" key="12">
    <source>
        <dbReference type="PROSITE" id="PS50071"/>
    </source>
</evidence>
<organism evidence="14 15">
    <name type="scientific">Strongyloides venezuelensis</name>
    <name type="common">Threadworm</name>
    <dbReference type="NCBI Taxonomy" id="75913"/>
    <lineage>
        <taxon>Eukaryota</taxon>
        <taxon>Metazoa</taxon>
        <taxon>Ecdysozoa</taxon>
        <taxon>Nematoda</taxon>
        <taxon>Chromadorea</taxon>
        <taxon>Rhabditida</taxon>
        <taxon>Tylenchina</taxon>
        <taxon>Panagrolaimomorpha</taxon>
        <taxon>Strongyloidoidea</taxon>
        <taxon>Strongyloididae</taxon>
        <taxon>Strongyloides</taxon>
    </lineage>
</organism>
<evidence type="ECO:0000313" key="15">
    <source>
        <dbReference type="WBParaSite" id="SVE_0703500.1"/>
    </source>
</evidence>
<dbReference type="Gene3D" id="1.10.10.60">
    <property type="entry name" value="Homeodomain-like"/>
    <property type="match status" value="1"/>
</dbReference>
<feature type="domain" description="Paired" evidence="13">
    <location>
        <begin position="16"/>
        <end position="143"/>
    </location>
</feature>
<protein>
    <submittedName>
        <fullName evidence="15">Homeobox domain-containing protein</fullName>
    </submittedName>
</protein>
<dbReference type="InterPro" id="IPR001523">
    <property type="entry name" value="Paired_dom"/>
</dbReference>
<keyword evidence="7" id="KW-0804">Transcription</keyword>
<proteinExistence type="inferred from homology"/>
<keyword evidence="6 9" id="KW-0238">DNA-binding</keyword>
<dbReference type="InterPro" id="IPR001356">
    <property type="entry name" value="HD"/>
</dbReference>
<feature type="region of interest" description="Disordered" evidence="11">
    <location>
        <begin position="186"/>
        <end position="208"/>
    </location>
</feature>
<dbReference type="PRINTS" id="PR00027">
    <property type="entry name" value="PAIREDBOX"/>
</dbReference>
<keyword evidence="4" id="KW-0563">Paired box</keyword>
<name>A0A0K0FDV8_STRVS</name>
<dbReference type="SUPFAM" id="SSF46689">
    <property type="entry name" value="Homeodomain-like"/>
    <property type="match status" value="2"/>
</dbReference>
<feature type="domain" description="Homeobox" evidence="12">
    <location>
        <begin position="202"/>
        <end position="262"/>
    </location>
</feature>
<dbReference type="AlphaFoldDB" id="A0A0K0FDV8"/>
<reference evidence="14" key="1">
    <citation type="submission" date="2014-07" db="EMBL/GenBank/DDBJ databases">
        <authorList>
            <person name="Martin A.A"/>
            <person name="De Silva N."/>
        </authorList>
    </citation>
    <scope>NUCLEOTIDE SEQUENCE</scope>
</reference>
<dbReference type="STRING" id="75913.A0A0K0FDV8"/>
<reference evidence="15" key="2">
    <citation type="submission" date="2015-08" db="UniProtKB">
        <authorList>
            <consortium name="WormBaseParasite"/>
        </authorList>
    </citation>
    <scope>IDENTIFICATION</scope>
</reference>
<keyword evidence="8 9" id="KW-0539">Nucleus</keyword>
<dbReference type="WBParaSite" id="SVE_0703500.1">
    <property type="protein sequence ID" value="SVE_0703500.1"/>
    <property type="gene ID" value="SVE_0703500"/>
</dbReference>
<comment type="similarity">
    <text evidence="2">Belongs to the paired homeobox family.</text>
</comment>
<evidence type="ECO:0000256" key="1">
    <source>
        <dbReference type="ARBA" id="ARBA00004123"/>
    </source>
</evidence>
<dbReference type="Gene3D" id="1.10.10.10">
    <property type="entry name" value="Winged helix-like DNA-binding domain superfamily/Winged helix DNA-binding domain"/>
    <property type="match status" value="2"/>
</dbReference>
<keyword evidence="9 10" id="KW-0371">Homeobox</keyword>
<feature type="DNA-binding region" description="Homeobox" evidence="9">
    <location>
        <begin position="204"/>
        <end position="263"/>
    </location>
</feature>
<evidence type="ECO:0000256" key="9">
    <source>
        <dbReference type="PROSITE-ProRule" id="PRU00108"/>
    </source>
</evidence>
<evidence type="ECO:0000256" key="10">
    <source>
        <dbReference type="RuleBase" id="RU000682"/>
    </source>
</evidence>
<dbReference type="Pfam" id="PF00292">
    <property type="entry name" value="PAX"/>
    <property type="match status" value="1"/>
</dbReference>
<sequence length="359" mass="39839">MSLMYDKQVKFTNIMGQGRINQLGGMFINGRPLPTHVRLKIIELAKNGVKPCHISRQLKVSHGAVSKILNRFAETGSVSPGQVGGSSKSRIATQCIEKDVASIMEINPDYNANDIRMELIANKICTNENAPSLTSIKKLIKSIEFRRENNSCSVNSENNKISLTNELPFSIDKILSVNITSGDGRKRNHDLAISEKSPTGSGEGKRNRTSFTAQQLKALENLFLINTYPDSDEREKLSKITNLSEEKIMTWFSNRRARCRKNLSFSSSDQHDYIISPILSSTNNGISSITSSTMTPLTITTTNNCTSYFGATPTPPSSHFVGTPYFQMGQNQGKFFQDTLLPFMTIPNISLQHYNSVAL</sequence>